<dbReference type="EMBL" id="KB445561">
    <property type="protein sequence ID" value="EMC93112.1"/>
    <property type="molecule type" value="Genomic_DNA"/>
</dbReference>
<sequence>MIASNSLHTAMAQRTIWDAIERLERACEQHDTSLTAIVTIHRPLLSGFCSSYEELETAQVLKDDVRRMHWIVPDTIKETLLTVDKSNSQVARAMIYRYGELSNKYLHQALKYFNGSEYVEHKVKLLAVQGAAMAKVKREATIAVVNFVNRGGGFDAWLASTAEQRRKCWGSAYGTIAPWVDLLFFSEEAKSINFEVIHAVRDNELMDKLRRRNRIVVLRMLEAVWTWIVSQRDGDRCDWQVRQIWRSMGKCREITQLDLPDGIEELPGVPGGVGGINHRRAHRAEHVDEFVGDSDAAAGAAYVPSYLPIPKKRRM</sequence>
<proteinExistence type="predicted"/>
<keyword evidence="2" id="KW-1185">Reference proteome</keyword>
<dbReference type="GeneID" id="19108428"/>
<dbReference type="AlphaFoldDB" id="M2LGC8"/>
<dbReference type="Proteomes" id="UP000011761">
    <property type="component" value="Unassembled WGS sequence"/>
</dbReference>
<dbReference type="KEGG" id="bcom:BAUCODRAFT_142608"/>
<gene>
    <name evidence="1" type="ORF">BAUCODRAFT_142608</name>
</gene>
<organism evidence="1 2">
    <name type="scientific">Baudoinia panamericana (strain UAMH 10762)</name>
    <name type="common">Angels' share fungus</name>
    <name type="synonym">Baudoinia compniacensis (strain UAMH 10762)</name>
    <dbReference type="NCBI Taxonomy" id="717646"/>
    <lineage>
        <taxon>Eukaryota</taxon>
        <taxon>Fungi</taxon>
        <taxon>Dikarya</taxon>
        <taxon>Ascomycota</taxon>
        <taxon>Pezizomycotina</taxon>
        <taxon>Dothideomycetes</taxon>
        <taxon>Dothideomycetidae</taxon>
        <taxon>Mycosphaerellales</taxon>
        <taxon>Teratosphaeriaceae</taxon>
        <taxon>Baudoinia</taxon>
    </lineage>
</organism>
<evidence type="ECO:0000313" key="1">
    <source>
        <dbReference type="EMBL" id="EMC93112.1"/>
    </source>
</evidence>
<dbReference type="RefSeq" id="XP_007680291.1">
    <property type="nucleotide sequence ID" value="XM_007682101.1"/>
</dbReference>
<protein>
    <submittedName>
        <fullName evidence="1">Uncharacterized protein</fullName>
    </submittedName>
</protein>
<dbReference type="HOGENOM" id="CLU_882737_0_0_1"/>
<name>M2LGC8_BAUPA</name>
<reference evidence="1 2" key="1">
    <citation type="journal article" date="2012" name="PLoS Pathog.">
        <title>Diverse lifestyles and strategies of plant pathogenesis encoded in the genomes of eighteen Dothideomycetes fungi.</title>
        <authorList>
            <person name="Ohm R.A."/>
            <person name="Feau N."/>
            <person name="Henrissat B."/>
            <person name="Schoch C.L."/>
            <person name="Horwitz B.A."/>
            <person name="Barry K.W."/>
            <person name="Condon B.J."/>
            <person name="Copeland A.C."/>
            <person name="Dhillon B."/>
            <person name="Glaser F."/>
            <person name="Hesse C.N."/>
            <person name="Kosti I."/>
            <person name="LaButti K."/>
            <person name="Lindquist E.A."/>
            <person name="Lucas S."/>
            <person name="Salamov A.A."/>
            <person name="Bradshaw R.E."/>
            <person name="Ciuffetti L."/>
            <person name="Hamelin R.C."/>
            <person name="Kema G.H.J."/>
            <person name="Lawrence C."/>
            <person name="Scott J.A."/>
            <person name="Spatafora J.W."/>
            <person name="Turgeon B.G."/>
            <person name="de Wit P.J.G.M."/>
            <person name="Zhong S."/>
            <person name="Goodwin S.B."/>
            <person name="Grigoriev I.V."/>
        </authorList>
    </citation>
    <scope>NUCLEOTIDE SEQUENCE [LARGE SCALE GENOMIC DNA]</scope>
    <source>
        <strain evidence="1 2">UAMH 10762</strain>
    </source>
</reference>
<accession>M2LGC8</accession>
<evidence type="ECO:0000313" key="2">
    <source>
        <dbReference type="Proteomes" id="UP000011761"/>
    </source>
</evidence>